<dbReference type="GO" id="GO:0019305">
    <property type="term" value="P:dTDP-rhamnose biosynthetic process"/>
    <property type="evidence" value="ECO:0007669"/>
    <property type="project" value="UniProtKB-UniPathway"/>
</dbReference>
<evidence type="ECO:0000313" key="5">
    <source>
        <dbReference type="Proteomes" id="UP000184251"/>
    </source>
</evidence>
<name>A0A1M4SPZ3_9FIRM</name>
<dbReference type="RefSeq" id="WP_073269318.1">
    <property type="nucleotide sequence ID" value="NZ_FQTU01000001.1"/>
</dbReference>
<dbReference type="AlphaFoldDB" id="A0A1M4SPZ3"/>
<dbReference type="PANTHER" id="PTHR10491">
    <property type="entry name" value="DTDP-4-DEHYDRORHAMNOSE REDUCTASE"/>
    <property type="match status" value="1"/>
</dbReference>
<evidence type="ECO:0000256" key="2">
    <source>
        <dbReference type="RuleBase" id="RU364082"/>
    </source>
</evidence>
<keyword evidence="2" id="KW-0560">Oxidoreductase</keyword>
<evidence type="ECO:0000313" key="4">
    <source>
        <dbReference type="EMBL" id="SHE34242.1"/>
    </source>
</evidence>
<dbReference type="SUPFAM" id="SSF51735">
    <property type="entry name" value="NAD(P)-binding Rossmann-fold domains"/>
    <property type="match status" value="1"/>
</dbReference>
<dbReference type="GO" id="GO:0008831">
    <property type="term" value="F:dTDP-4-dehydrorhamnose reductase activity"/>
    <property type="evidence" value="ECO:0007669"/>
    <property type="project" value="UniProtKB-EC"/>
</dbReference>
<dbReference type="Pfam" id="PF04321">
    <property type="entry name" value="RmlD_sub_bind"/>
    <property type="match status" value="1"/>
</dbReference>
<reference evidence="4 5" key="1">
    <citation type="submission" date="2016-11" db="EMBL/GenBank/DDBJ databases">
        <authorList>
            <person name="Jaros S."/>
            <person name="Januszkiewicz K."/>
            <person name="Wedrychowicz H."/>
        </authorList>
    </citation>
    <scope>NUCLEOTIDE SEQUENCE [LARGE SCALE GENOMIC DNA]</scope>
    <source>
        <strain evidence="4 5">DSM 14828</strain>
    </source>
</reference>
<comment type="pathway">
    <text evidence="2">Carbohydrate biosynthesis; dTDP-L-rhamnose biosynthesis.</text>
</comment>
<comment type="similarity">
    <text evidence="1 2">Belongs to the dTDP-4-dehydrorhamnose reductase family.</text>
</comment>
<organism evidence="4 5">
    <name type="scientific">Alkalibacter saccharofermentans DSM 14828</name>
    <dbReference type="NCBI Taxonomy" id="1120975"/>
    <lineage>
        <taxon>Bacteria</taxon>
        <taxon>Bacillati</taxon>
        <taxon>Bacillota</taxon>
        <taxon>Clostridia</taxon>
        <taxon>Eubacteriales</taxon>
        <taxon>Eubacteriaceae</taxon>
        <taxon>Alkalibacter</taxon>
    </lineage>
</organism>
<comment type="function">
    <text evidence="2">Catalyzes the reduction of dTDP-6-deoxy-L-lyxo-4-hexulose to yield dTDP-L-rhamnose.</text>
</comment>
<dbReference type="PANTHER" id="PTHR10491:SF4">
    <property type="entry name" value="METHIONINE ADENOSYLTRANSFERASE 2 SUBUNIT BETA"/>
    <property type="match status" value="1"/>
</dbReference>
<dbReference type="STRING" id="1120975.SAMN02746064_00335"/>
<dbReference type="InterPro" id="IPR005913">
    <property type="entry name" value="dTDP_dehydrorham_reduct"/>
</dbReference>
<dbReference type="EMBL" id="FQTU01000001">
    <property type="protein sequence ID" value="SHE34242.1"/>
    <property type="molecule type" value="Genomic_DNA"/>
</dbReference>
<accession>A0A1M4SPZ3</accession>
<dbReference type="GO" id="GO:0048269">
    <property type="term" value="C:methionine adenosyltransferase complex"/>
    <property type="evidence" value="ECO:0007669"/>
    <property type="project" value="TreeGrafter"/>
</dbReference>
<evidence type="ECO:0000256" key="1">
    <source>
        <dbReference type="ARBA" id="ARBA00010944"/>
    </source>
</evidence>
<keyword evidence="5" id="KW-1185">Reference proteome</keyword>
<dbReference type="Gene3D" id="3.40.50.720">
    <property type="entry name" value="NAD(P)-binding Rossmann-like Domain"/>
    <property type="match status" value="1"/>
</dbReference>
<dbReference type="InterPro" id="IPR036291">
    <property type="entry name" value="NAD(P)-bd_dom_sf"/>
</dbReference>
<keyword evidence="2" id="KW-0521">NADP</keyword>
<gene>
    <name evidence="4" type="ORF">SAMN02746064_00335</name>
</gene>
<dbReference type="InterPro" id="IPR029903">
    <property type="entry name" value="RmlD-like-bd"/>
</dbReference>
<dbReference type="GO" id="GO:0048270">
    <property type="term" value="F:methionine adenosyltransferase regulator activity"/>
    <property type="evidence" value="ECO:0007669"/>
    <property type="project" value="TreeGrafter"/>
</dbReference>
<feature type="domain" description="RmlD-like substrate binding" evidence="3">
    <location>
        <begin position="3"/>
        <end position="285"/>
    </location>
</feature>
<dbReference type="EC" id="1.1.1.133" evidence="2"/>
<dbReference type="UniPathway" id="UPA00124"/>
<protein>
    <recommendedName>
        <fullName evidence="2">dTDP-4-dehydrorhamnose reductase</fullName>
        <ecNumber evidence="2">1.1.1.133</ecNumber>
    </recommendedName>
</protein>
<proteinExistence type="inferred from homology"/>
<dbReference type="GO" id="GO:0006556">
    <property type="term" value="P:S-adenosylmethionine biosynthetic process"/>
    <property type="evidence" value="ECO:0007669"/>
    <property type="project" value="TreeGrafter"/>
</dbReference>
<sequence>MKKIFVTGGNGFFGKRFTNAYSSMYEILSTDVDTLDITDERQVIKTIVDFKPDYIVHGAAVADTGFCDNNKELARKINVDGAKYVAKAAKEVDAKLVFFSTEQVFNGNTKGAPFKEIDEPVPNTQYGITKLEAEGELRKIHNKLWILRFTWLFGLPERNLAINPNILWDTINIALKGEVQKVACNEYRGLTYVYDIIDQFEKVFDLDYGTYHTGSNNDLSRYDVSRFILEKLGMDEGKIRELLVKDEKKYSECARNVRLDTGKIKRCGFVFDDTVQSIEKCLKEFRYL</sequence>
<dbReference type="Proteomes" id="UP000184251">
    <property type="component" value="Unassembled WGS sequence"/>
</dbReference>
<evidence type="ECO:0000259" key="3">
    <source>
        <dbReference type="Pfam" id="PF04321"/>
    </source>
</evidence>